<dbReference type="Pfam" id="PF02302">
    <property type="entry name" value="PTS_IIB"/>
    <property type="match status" value="1"/>
</dbReference>
<organism evidence="3 4">
    <name type="scientific">Paenibacillus larvae subsp. larvae</name>
    <dbReference type="NCBI Taxonomy" id="147375"/>
    <lineage>
        <taxon>Bacteria</taxon>
        <taxon>Bacillati</taxon>
        <taxon>Bacillota</taxon>
        <taxon>Bacilli</taxon>
        <taxon>Bacillales</taxon>
        <taxon>Paenibacillaceae</taxon>
        <taxon>Paenibacillus</taxon>
    </lineage>
</organism>
<dbReference type="Proteomes" id="UP000464330">
    <property type="component" value="Chromosome"/>
</dbReference>
<keyword evidence="1 3" id="KW-0808">Transferase</keyword>
<dbReference type="InterPro" id="IPR036095">
    <property type="entry name" value="PTS_EIIB-like_sf"/>
</dbReference>
<dbReference type="InterPro" id="IPR003501">
    <property type="entry name" value="PTS_EIIB_2/3"/>
</dbReference>
<dbReference type="CDD" id="cd05568">
    <property type="entry name" value="PTS_IIB_bgl_like"/>
    <property type="match status" value="1"/>
</dbReference>
<dbReference type="SUPFAM" id="SSF52794">
    <property type="entry name" value="PTS system IIB component-like"/>
    <property type="match status" value="1"/>
</dbReference>
<accession>A0A6C0QXW1</accession>
<feature type="domain" description="PTS EIIB type-2" evidence="2">
    <location>
        <begin position="18"/>
        <end position="91"/>
    </location>
</feature>
<dbReference type="GO" id="GO:0008982">
    <property type="term" value="F:protein-N(PI)-phosphohistidine-sugar phosphotransferase activity"/>
    <property type="evidence" value="ECO:0007669"/>
    <property type="project" value="InterPro"/>
</dbReference>
<reference evidence="3 4" key="1">
    <citation type="journal article" date="2020" name="Int. J. Med. Microbiol.">
        <title>Discovery of Paenibacillus larvae ERIC V: Phenotypic and genomic comparison to genotypes ERIC I-IV reveal different inventories of virulence factors which correlate with epidemiological prevalences of American Foulbrood.</title>
        <authorList>
            <person name="Beims H."/>
            <person name="Bunk B."/>
            <person name="Erler S."/>
            <person name="Mohr K.I."/>
            <person name="Sproer C."/>
            <person name="Pradella S."/>
            <person name="Gunther G."/>
            <person name="Rohde M."/>
            <person name="von der Ohe W."/>
            <person name="Steinert M."/>
        </authorList>
    </citation>
    <scope>NUCLEOTIDE SEQUENCE [LARGE SCALE GENOMIC DNA]</scope>
    <source>
        <strain evidence="3">Eric_V</strain>
    </source>
</reference>
<gene>
    <name evidence="3" type="primary">manR_4</name>
    <name evidence="3" type="ORF">ERICV_04242</name>
</gene>
<evidence type="ECO:0000259" key="2">
    <source>
        <dbReference type="PROSITE" id="PS51099"/>
    </source>
</evidence>
<evidence type="ECO:0000313" key="3">
    <source>
        <dbReference type="EMBL" id="QHZ53297.1"/>
    </source>
</evidence>
<evidence type="ECO:0000256" key="1">
    <source>
        <dbReference type="ARBA" id="ARBA00022679"/>
    </source>
</evidence>
<dbReference type="RefSeq" id="WP_023484914.1">
    <property type="nucleotide sequence ID" value="NZ_CP019717.1"/>
</dbReference>
<dbReference type="AlphaFoldDB" id="A0A6C0QXW1"/>
<name>A0A6C0QXW1_9BACL</name>
<evidence type="ECO:0000313" key="4">
    <source>
        <dbReference type="Proteomes" id="UP000464330"/>
    </source>
</evidence>
<dbReference type="EC" id="2.7.1.-" evidence="3"/>
<dbReference type="Gene3D" id="3.40.50.2300">
    <property type="match status" value="1"/>
</dbReference>
<dbReference type="PROSITE" id="PS51099">
    <property type="entry name" value="PTS_EIIB_TYPE_2"/>
    <property type="match status" value="1"/>
</dbReference>
<protein>
    <submittedName>
        <fullName evidence="3">Putative transcriptional regulator ManR</fullName>
        <ecNumber evidence="3">2.7.1.-</ecNumber>
    </submittedName>
</protein>
<dbReference type="InterPro" id="IPR050661">
    <property type="entry name" value="BglG_antiterminators"/>
</dbReference>
<dbReference type="InterPro" id="IPR013011">
    <property type="entry name" value="PTS_EIIB_2"/>
</dbReference>
<dbReference type="PANTHER" id="PTHR30185:SF13">
    <property type="entry name" value="LICABCH OPERON REGULATOR-RELATED"/>
    <property type="match status" value="1"/>
</dbReference>
<proteinExistence type="predicted"/>
<dbReference type="PANTHER" id="PTHR30185">
    <property type="entry name" value="CRYPTIC BETA-GLUCOSIDE BGL OPERON ANTITERMINATOR"/>
    <property type="match status" value="1"/>
</dbReference>
<dbReference type="GO" id="GO:0009401">
    <property type="term" value="P:phosphoenolpyruvate-dependent sugar phosphotransferase system"/>
    <property type="evidence" value="ECO:0007669"/>
    <property type="project" value="InterPro"/>
</dbReference>
<dbReference type="EMBL" id="CP019717">
    <property type="protein sequence ID" value="QHZ53297.1"/>
    <property type="molecule type" value="Genomic_DNA"/>
</dbReference>
<sequence length="91" mass="10077">MHFGGWMRREGSQPPPRKKALIVCGNGISTSRILQLQLEHLLSTVDIVAVTSLREYESSAYDVDFVISTAPIKKKDNKVFIVSPSTIFGKA</sequence>